<dbReference type="PANTHER" id="PTHR11091">
    <property type="entry name" value="OXIDOREDUCTASE-RELATED"/>
    <property type="match status" value="1"/>
</dbReference>
<dbReference type="InterPro" id="IPR043143">
    <property type="entry name" value="Mal/L-sulf/L-lact_DH-like_NADP"/>
</dbReference>
<proteinExistence type="inferred from homology"/>
<sequence length="343" mass="38891">MAQEKHKISKNKWKIVCRSYKKLKKDTRDKNTKVAARQPFPVQDVDEQENNEKQSASNWARHWSSNLKDYLLSNDVVVANANELPPFNIANLIKFSDTDGHVEYGLESLETLATKISMNEISIDGQPIVVEEVGGIAIIDGSNLLGVTVGNYCASKAMQLASRYGIGFVVLRNTNSVGPGQFYAKQMVELGMKGIIISGSTLSYASNQLTFEIEINNISDEIKNFIETLIEGNAEEKSDECFMVNNGLLYDQEYIQRYNIKRSLRNQLVYPTQRVLAYKLRYARTGGFVYQKQVYDSLKAMADDCNVAMFPLIPDETIRAPYLWSTCRFFLLGRKQTCRPKLK</sequence>
<dbReference type="InterPro" id="IPR036111">
    <property type="entry name" value="Mal/L-sulfo/L-lacto_DH-like_sf"/>
</dbReference>
<dbReference type="AlphaFoldDB" id="A0A6V7TLN1"/>
<comment type="similarity">
    <text evidence="1">Belongs to the LDH2/MDH2 oxidoreductase family.</text>
</comment>
<organism evidence="4 5">
    <name type="scientific">Meloidogyne enterolobii</name>
    <name type="common">Root-knot nematode worm</name>
    <name type="synonym">Meloidogyne mayaguensis</name>
    <dbReference type="NCBI Taxonomy" id="390850"/>
    <lineage>
        <taxon>Eukaryota</taxon>
        <taxon>Metazoa</taxon>
        <taxon>Ecdysozoa</taxon>
        <taxon>Nematoda</taxon>
        <taxon>Chromadorea</taxon>
        <taxon>Rhabditida</taxon>
        <taxon>Tylenchina</taxon>
        <taxon>Tylenchomorpha</taxon>
        <taxon>Tylenchoidea</taxon>
        <taxon>Meloidogynidae</taxon>
        <taxon>Meloidogyninae</taxon>
        <taxon>Meloidogyne</taxon>
    </lineage>
</organism>
<dbReference type="SUPFAM" id="SSF89733">
    <property type="entry name" value="L-sulfolactate dehydrogenase-like"/>
    <property type="match status" value="1"/>
</dbReference>
<reference evidence="4 5" key="1">
    <citation type="submission" date="2020-08" db="EMBL/GenBank/DDBJ databases">
        <authorList>
            <person name="Koutsovoulos G."/>
            <person name="Danchin GJ E."/>
        </authorList>
    </citation>
    <scope>NUCLEOTIDE SEQUENCE [LARGE SCALE GENOMIC DNA]</scope>
</reference>
<dbReference type="GO" id="GO:0016491">
    <property type="term" value="F:oxidoreductase activity"/>
    <property type="evidence" value="ECO:0007669"/>
    <property type="project" value="UniProtKB-KW"/>
</dbReference>
<dbReference type="Gene3D" id="3.30.1370.60">
    <property type="entry name" value="Hypothetical oxidoreductase yiak, domain 2"/>
    <property type="match status" value="1"/>
</dbReference>
<keyword evidence="2" id="KW-0560">Oxidoreductase</keyword>
<dbReference type="PANTHER" id="PTHR11091:SF0">
    <property type="entry name" value="MALATE DEHYDROGENASE"/>
    <property type="match status" value="1"/>
</dbReference>
<feature type="region of interest" description="Disordered" evidence="3">
    <location>
        <begin position="24"/>
        <end position="57"/>
    </location>
</feature>
<comment type="caution">
    <text evidence="4">The sequence shown here is derived from an EMBL/GenBank/DDBJ whole genome shotgun (WGS) entry which is preliminary data.</text>
</comment>
<dbReference type="EMBL" id="CAJEWN010000005">
    <property type="protein sequence ID" value="CAD2126681.1"/>
    <property type="molecule type" value="Genomic_DNA"/>
</dbReference>
<evidence type="ECO:0000256" key="2">
    <source>
        <dbReference type="ARBA" id="ARBA00023002"/>
    </source>
</evidence>
<gene>
    <name evidence="4" type="ORF">MENT_LOCUS1633</name>
</gene>
<dbReference type="Pfam" id="PF02615">
    <property type="entry name" value="Ldh_2"/>
    <property type="match status" value="1"/>
</dbReference>
<dbReference type="Gene3D" id="1.10.1530.10">
    <property type="match status" value="1"/>
</dbReference>
<dbReference type="InterPro" id="IPR003767">
    <property type="entry name" value="Malate/L-lactate_DH-like"/>
</dbReference>
<name>A0A6V7TLN1_MELEN</name>
<accession>A0A6V7TLN1</accession>
<dbReference type="InterPro" id="IPR043144">
    <property type="entry name" value="Mal/L-sulf/L-lact_DH-like_ah"/>
</dbReference>
<evidence type="ECO:0000256" key="1">
    <source>
        <dbReference type="ARBA" id="ARBA00006056"/>
    </source>
</evidence>
<evidence type="ECO:0000256" key="3">
    <source>
        <dbReference type="SAM" id="MobiDB-lite"/>
    </source>
</evidence>
<dbReference type="OrthoDB" id="7881616at2759"/>
<protein>
    <submittedName>
        <fullName evidence="4">Uncharacterized protein</fullName>
    </submittedName>
</protein>
<dbReference type="Proteomes" id="UP000580250">
    <property type="component" value="Unassembled WGS sequence"/>
</dbReference>
<evidence type="ECO:0000313" key="4">
    <source>
        <dbReference type="EMBL" id="CAD2126681.1"/>
    </source>
</evidence>
<evidence type="ECO:0000313" key="5">
    <source>
        <dbReference type="Proteomes" id="UP000580250"/>
    </source>
</evidence>